<keyword evidence="2" id="KW-0496">Mitochondrion</keyword>
<feature type="transmembrane region" description="Helical" evidence="1">
    <location>
        <begin position="66"/>
        <end position="84"/>
    </location>
</feature>
<evidence type="ECO:0000256" key="1">
    <source>
        <dbReference type="SAM" id="Phobius"/>
    </source>
</evidence>
<dbReference type="EMBL" id="LKAM01000006">
    <property type="protein sequence ID" value="KUM48397.1"/>
    <property type="molecule type" value="Genomic_DNA"/>
</dbReference>
<feature type="transmembrane region" description="Helical" evidence="1">
    <location>
        <begin position="24"/>
        <end position="45"/>
    </location>
</feature>
<keyword evidence="1" id="KW-1133">Transmembrane helix</keyword>
<accession>A0A117NHI3</accession>
<name>A0A117NHI3_PICGL</name>
<keyword evidence="1" id="KW-0812">Transmembrane</keyword>
<keyword evidence="1" id="KW-0472">Membrane</keyword>
<gene>
    <name evidence="2" type="ORF">ABT39_MTgene5397</name>
</gene>
<proteinExistence type="predicted"/>
<sequence length="97" mass="10594">MGGLCKDLALALTYFLAQDTTTTFSLAGPGIIYTAIYLLIALTLVSSASPLEPPHQGEHLYTPNPFIYYLFGGVRSSYSFITYLEGLDILLDRLGAR</sequence>
<reference evidence="2" key="1">
    <citation type="journal article" date="2015" name="Genome Biol. Evol.">
        <title>Organellar Genomes of White Spruce (Picea glauca): Assembly and Annotation.</title>
        <authorList>
            <person name="Jackman S.D."/>
            <person name="Warren R.L."/>
            <person name="Gibb E.A."/>
            <person name="Vandervalk B.P."/>
            <person name="Mohamadi H."/>
            <person name="Chu J."/>
            <person name="Raymond A."/>
            <person name="Pleasance S."/>
            <person name="Coope R."/>
            <person name="Wildung M.R."/>
            <person name="Ritland C.E."/>
            <person name="Bousquet J."/>
            <person name="Jones S.J."/>
            <person name="Bohlmann J."/>
            <person name="Birol I."/>
        </authorList>
    </citation>
    <scope>NUCLEOTIDE SEQUENCE [LARGE SCALE GENOMIC DNA]</scope>
    <source>
        <tissue evidence="2">Flushing bud</tissue>
    </source>
</reference>
<evidence type="ECO:0000313" key="2">
    <source>
        <dbReference type="EMBL" id="KUM48397.1"/>
    </source>
</evidence>
<comment type="caution">
    <text evidence="2">The sequence shown here is derived from an EMBL/GenBank/DDBJ whole genome shotgun (WGS) entry which is preliminary data.</text>
</comment>
<dbReference type="AlphaFoldDB" id="A0A117NHI3"/>
<geneLocation type="mitochondrion" evidence="2"/>
<protein>
    <submittedName>
        <fullName evidence="2">Uncharacterized protein</fullName>
    </submittedName>
</protein>
<organism evidence="2">
    <name type="scientific">Picea glauca</name>
    <name type="common">White spruce</name>
    <name type="synonym">Pinus glauca</name>
    <dbReference type="NCBI Taxonomy" id="3330"/>
    <lineage>
        <taxon>Eukaryota</taxon>
        <taxon>Viridiplantae</taxon>
        <taxon>Streptophyta</taxon>
        <taxon>Embryophyta</taxon>
        <taxon>Tracheophyta</taxon>
        <taxon>Spermatophyta</taxon>
        <taxon>Pinopsida</taxon>
        <taxon>Pinidae</taxon>
        <taxon>Conifers I</taxon>
        <taxon>Pinales</taxon>
        <taxon>Pinaceae</taxon>
        <taxon>Picea</taxon>
    </lineage>
</organism>